<proteinExistence type="predicted"/>
<organism evidence="1 3">
    <name type="scientific">Didymodactylos carnosus</name>
    <dbReference type="NCBI Taxonomy" id="1234261"/>
    <lineage>
        <taxon>Eukaryota</taxon>
        <taxon>Metazoa</taxon>
        <taxon>Spiralia</taxon>
        <taxon>Gnathifera</taxon>
        <taxon>Rotifera</taxon>
        <taxon>Eurotatoria</taxon>
        <taxon>Bdelloidea</taxon>
        <taxon>Philodinida</taxon>
        <taxon>Philodinidae</taxon>
        <taxon>Didymodactylos</taxon>
    </lineage>
</organism>
<evidence type="ECO:0000313" key="2">
    <source>
        <dbReference type="EMBL" id="CAF4327498.1"/>
    </source>
</evidence>
<accession>A0A8S2FQV9</accession>
<dbReference type="EMBL" id="CAJOBA010060929">
    <property type="protein sequence ID" value="CAF4327498.1"/>
    <property type="molecule type" value="Genomic_DNA"/>
</dbReference>
<sequence length="46" mass="5427">MLKLHCTFYVDQRHLNEACGLRFNVVNHQSTAYITSRRDRHILPAT</sequence>
<gene>
    <name evidence="1" type="ORF">OVA965_LOCUS38687</name>
    <name evidence="2" type="ORF">TMI583_LOCUS39900</name>
</gene>
<reference evidence="1" key="1">
    <citation type="submission" date="2021-02" db="EMBL/GenBank/DDBJ databases">
        <authorList>
            <person name="Nowell W R."/>
        </authorList>
    </citation>
    <scope>NUCLEOTIDE SEQUENCE</scope>
</reference>
<feature type="non-terminal residue" evidence="1">
    <location>
        <position position="46"/>
    </location>
</feature>
<evidence type="ECO:0000313" key="3">
    <source>
        <dbReference type="Proteomes" id="UP000677228"/>
    </source>
</evidence>
<dbReference type="Proteomes" id="UP000682733">
    <property type="component" value="Unassembled WGS sequence"/>
</dbReference>
<name>A0A8S2FQV9_9BILA</name>
<comment type="caution">
    <text evidence="1">The sequence shown here is derived from an EMBL/GenBank/DDBJ whole genome shotgun (WGS) entry which is preliminary data.</text>
</comment>
<dbReference type="Proteomes" id="UP000677228">
    <property type="component" value="Unassembled WGS sequence"/>
</dbReference>
<protein>
    <submittedName>
        <fullName evidence="1">Uncharacterized protein</fullName>
    </submittedName>
</protein>
<dbReference type="EMBL" id="CAJNOK010038606">
    <property type="protein sequence ID" value="CAF1539279.1"/>
    <property type="molecule type" value="Genomic_DNA"/>
</dbReference>
<evidence type="ECO:0000313" key="1">
    <source>
        <dbReference type="EMBL" id="CAF1539279.1"/>
    </source>
</evidence>
<dbReference type="AlphaFoldDB" id="A0A8S2FQV9"/>